<feature type="domain" description="RCC1-like" evidence="5">
    <location>
        <begin position="130"/>
        <end position="372"/>
    </location>
</feature>
<dbReference type="InterPro" id="IPR026444">
    <property type="entry name" value="Secre_tail"/>
</dbReference>
<dbReference type="AlphaFoldDB" id="A0A1V9EFD9"/>
<evidence type="ECO:0000313" key="7">
    <source>
        <dbReference type="Proteomes" id="UP000192610"/>
    </source>
</evidence>
<keyword evidence="2" id="KW-0677">Repeat</keyword>
<dbReference type="RefSeq" id="WP_081202703.1">
    <property type="nucleotide sequence ID" value="NZ_FOCZ01000006.1"/>
</dbReference>
<dbReference type="PRINTS" id="PR00633">
    <property type="entry name" value="RCCNDNSATION"/>
</dbReference>
<dbReference type="Pfam" id="PF25390">
    <property type="entry name" value="WD40_RLD"/>
    <property type="match status" value="1"/>
</dbReference>
<name>A0A1V9EFD9_9BACT</name>
<organism evidence="6 7">
    <name type="scientific">Niastella yeongjuensis</name>
    <dbReference type="NCBI Taxonomy" id="354355"/>
    <lineage>
        <taxon>Bacteria</taxon>
        <taxon>Pseudomonadati</taxon>
        <taxon>Bacteroidota</taxon>
        <taxon>Chitinophagia</taxon>
        <taxon>Chitinophagales</taxon>
        <taxon>Chitinophagaceae</taxon>
        <taxon>Niastella</taxon>
    </lineage>
</organism>
<dbReference type="EMBL" id="LVXG01000034">
    <property type="protein sequence ID" value="OQP44645.1"/>
    <property type="molecule type" value="Genomic_DNA"/>
</dbReference>
<dbReference type="SUPFAM" id="SSF50985">
    <property type="entry name" value="RCC1/BLIP-II"/>
    <property type="match status" value="1"/>
</dbReference>
<gene>
    <name evidence="6" type="ORF">A4H97_09780</name>
</gene>
<comment type="caution">
    <text evidence="6">The sequence shown here is derived from an EMBL/GenBank/DDBJ whole genome shotgun (WGS) entry which is preliminary data.</text>
</comment>
<dbReference type="STRING" id="354355.SAMN05660816_03585"/>
<sequence>MRSKLLQAALILLLTLSFHSMAHAQCTWFTKLAASGTSWHSLGIKNDGTLWAWGYNLYGELGNGTNTNSSTPIQIGTAADWASVAAGWTYSLGIKSDGTLWAWGDNSSGQLGINSLTSKNTPTQIGTDNNWVSVTAGNVFSLGIKSDGTLWAWGENLDGELGTGTSPNKLLVNPTQVGTANNWVSVSAGWYFSVALKNDGTIWGWGSNSNGQLGDGTTTKRALPAQIGTASNWASITAGSSHCVALQSDGTIWNWGGVVTMLLTPTQVGTATDWESAIASGGTDLAIKKDGTRWAWGDNSYGQLADGTRVAKATPIQIGTANWALVGSGSGHFIQVKSDGRVFAWGFDTYGQLGDGGTANVYTGPKQTLPSSFNLTSNNNSSTQTQTGFTIYNANCELIASVVQTGGNTAITGTTTAKVWPTLASPAGYVKRHFEINPVTNATTATGRVTLYFTQQDFTDYNLVNPQKLPLDATDAANNKRNLRIEKRSGTSSDGLPGSYSGAVTIIDPDDANIIWNSANSRWEVTFKTTGFGGFFVKSSLNILDKVDLTAAYATAAPAWSLRLLSSTYTGYAITVRRSSDDAIQDIGFTTRGDLDTTALKTFVGAGDGYVTQWYDQSGNALNAVQTTATSQPYIVKAGVVERINNRPAIYFGAANLATARQTIFTNGASMVGVALGNSTVSSAFITKTGYSTGQNLNYPGPFDFTNNSGQFTVGSAITTAFNLLQPGAATPRGDVNALTPESVYSFVIPTTGTYFTYANSVETGTQTVTAFSDGGNAIRIGNRNDLASSGNLWTPEIILLDAVLSATARNSVEASQTAYYLSSSPLPLNWLSVKGYLTNDNTARITWQVDEHQVQNYQVEKSKDGVTFNPIGYVFSAGDGTHTYTFIESQKLSGTGFYRLKQIDINGRFTWSPVIKLMSEVVNMVTVFPNPAEELVTVTTGSNLLNTKATLYDVNGKRMQSITITATAFTINLANYPAGMYYLKTVDGNVATIIKK</sequence>
<dbReference type="InterPro" id="IPR051553">
    <property type="entry name" value="Ran_GTPase-activating"/>
</dbReference>
<protein>
    <recommendedName>
        <fullName evidence="8">Secretion system C-terminal sorting domain-containing protein</fullName>
    </recommendedName>
</protein>
<dbReference type="Pfam" id="PF00415">
    <property type="entry name" value="RCC1"/>
    <property type="match status" value="1"/>
</dbReference>
<proteinExistence type="predicted"/>
<reference evidence="7" key="1">
    <citation type="submission" date="2016-04" db="EMBL/GenBank/DDBJ databases">
        <authorList>
            <person name="Chen L."/>
            <person name="Zhuang W."/>
            <person name="Wang G."/>
        </authorList>
    </citation>
    <scope>NUCLEOTIDE SEQUENCE [LARGE SCALE GENOMIC DNA]</scope>
    <source>
        <strain evidence="7">17621</strain>
    </source>
</reference>
<feature type="domain" description="Secretion system C-terminal sorting" evidence="4">
    <location>
        <begin position="928"/>
        <end position="997"/>
    </location>
</feature>
<evidence type="ECO:0000256" key="1">
    <source>
        <dbReference type="ARBA" id="ARBA00022658"/>
    </source>
</evidence>
<dbReference type="Gene3D" id="2.130.10.30">
    <property type="entry name" value="Regulator of chromosome condensation 1/beta-lactamase-inhibitor protein II"/>
    <property type="match status" value="2"/>
</dbReference>
<accession>A0A1V9EFD9</accession>
<evidence type="ECO:0000256" key="3">
    <source>
        <dbReference type="SAM" id="SignalP"/>
    </source>
</evidence>
<dbReference type="Pfam" id="PF18962">
    <property type="entry name" value="Por_Secre_tail"/>
    <property type="match status" value="1"/>
</dbReference>
<dbReference type="Proteomes" id="UP000192610">
    <property type="component" value="Unassembled WGS sequence"/>
</dbReference>
<evidence type="ECO:0000259" key="4">
    <source>
        <dbReference type="Pfam" id="PF18962"/>
    </source>
</evidence>
<dbReference type="PANTHER" id="PTHR45982:SF1">
    <property type="entry name" value="REGULATOR OF CHROMOSOME CONDENSATION"/>
    <property type="match status" value="1"/>
</dbReference>
<keyword evidence="7" id="KW-1185">Reference proteome</keyword>
<dbReference type="InterPro" id="IPR000408">
    <property type="entry name" value="Reg_chr_condens"/>
</dbReference>
<feature type="signal peptide" evidence="3">
    <location>
        <begin position="1"/>
        <end position="24"/>
    </location>
</feature>
<evidence type="ECO:0000256" key="2">
    <source>
        <dbReference type="ARBA" id="ARBA00022737"/>
    </source>
</evidence>
<dbReference type="InterPro" id="IPR058923">
    <property type="entry name" value="RCC1-like_dom"/>
</dbReference>
<dbReference type="GO" id="GO:0005085">
    <property type="term" value="F:guanyl-nucleotide exchange factor activity"/>
    <property type="evidence" value="ECO:0007669"/>
    <property type="project" value="TreeGrafter"/>
</dbReference>
<evidence type="ECO:0000313" key="6">
    <source>
        <dbReference type="EMBL" id="OQP44645.1"/>
    </source>
</evidence>
<keyword evidence="3" id="KW-0732">Signal</keyword>
<evidence type="ECO:0000259" key="5">
    <source>
        <dbReference type="Pfam" id="PF25390"/>
    </source>
</evidence>
<feature type="chain" id="PRO_5010729733" description="Secretion system C-terminal sorting domain-containing protein" evidence="3">
    <location>
        <begin position="25"/>
        <end position="997"/>
    </location>
</feature>
<dbReference type="GO" id="GO:0005737">
    <property type="term" value="C:cytoplasm"/>
    <property type="evidence" value="ECO:0007669"/>
    <property type="project" value="TreeGrafter"/>
</dbReference>
<dbReference type="InterPro" id="IPR009091">
    <property type="entry name" value="RCC1/BLIP-II"/>
</dbReference>
<dbReference type="PANTHER" id="PTHR45982">
    <property type="entry name" value="REGULATOR OF CHROMOSOME CONDENSATION"/>
    <property type="match status" value="1"/>
</dbReference>
<dbReference type="OrthoDB" id="1081439at2"/>
<dbReference type="Gene3D" id="2.60.120.200">
    <property type="match status" value="1"/>
</dbReference>
<dbReference type="PROSITE" id="PS50012">
    <property type="entry name" value="RCC1_3"/>
    <property type="match status" value="5"/>
</dbReference>
<evidence type="ECO:0008006" key="8">
    <source>
        <dbReference type="Google" id="ProtNLM"/>
    </source>
</evidence>
<dbReference type="NCBIfam" id="TIGR04183">
    <property type="entry name" value="Por_Secre_tail"/>
    <property type="match status" value="1"/>
</dbReference>
<keyword evidence="1" id="KW-0344">Guanine-nucleotide releasing factor</keyword>